<proteinExistence type="inferred from homology"/>
<dbReference type="CDD" id="cd08900">
    <property type="entry name" value="SRPBCC_CalC_Aha1-like_7"/>
    <property type="match status" value="1"/>
</dbReference>
<name>A0A366FNS1_9HYPH</name>
<protein>
    <submittedName>
        <fullName evidence="3">Uncharacterized protein YndB with AHSA1/START domain</fullName>
    </submittedName>
</protein>
<dbReference type="Proteomes" id="UP000253529">
    <property type="component" value="Unassembled WGS sequence"/>
</dbReference>
<dbReference type="OrthoDB" id="9803476at2"/>
<sequence length="309" mass="33973">MDETAAPRPAPVRISRTVHASRQRAFAAFSSAEAVKRWFAPAGFTIPEARVELVVGGPFEVLMRSPAGEEHWARGVVREASPFGRLAIDFTVEEPNGRALFRAFTEIDFSETPGGTRLDVTQSYTVLDPEAAWMAEGAPKGWAQTLDNLSDELLRLEARRSVAYGVFTVERTYAAPVARVWRALSDPDAKSRWFGGSASEWDALERSMDFRVGGSERASGRWKNGVVSAFDAVYHDIIPEARIVYSYVMWLNDAKISVSLATMELSAQGPGRATLKVTEQGAFLDGYDDDGSRERGTAFLLDRLGATLD</sequence>
<keyword evidence="4" id="KW-1185">Reference proteome</keyword>
<organism evidence="3 4">
    <name type="scientific">Roseiarcus fermentans</name>
    <dbReference type="NCBI Taxonomy" id="1473586"/>
    <lineage>
        <taxon>Bacteria</taxon>
        <taxon>Pseudomonadati</taxon>
        <taxon>Pseudomonadota</taxon>
        <taxon>Alphaproteobacteria</taxon>
        <taxon>Hyphomicrobiales</taxon>
        <taxon>Roseiarcaceae</taxon>
        <taxon>Roseiarcus</taxon>
    </lineage>
</organism>
<comment type="caution">
    <text evidence="3">The sequence shown here is derived from an EMBL/GenBank/DDBJ whole genome shotgun (WGS) entry which is preliminary data.</text>
</comment>
<evidence type="ECO:0000313" key="3">
    <source>
        <dbReference type="EMBL" id="RBP16217.1"/>
    </source>
</evidence>
<evidence type="ECO:0000256" key="1">
    <source>
        <dbReference type="ARBA" id="ARBA00006817"/>
    </source>
</evidence>
<dbReference type="AlphaFoldDB" id="A0A366FNS1"/>
<reference evidence="3 4" key="1">
    <citation type="submission" date="2018-06" db="EMBL/GenBank/DDBJ databases">
        <title>Genomic Encyclopedia of Type Strains, Phase IV (KMG-IV): sequencing the most valuable type-strain genomes for metagenomic binning, comparative biology and taxonomic classification.</title>
        <authorList>
            <person name="Goeker M."/>
        </authorList>
    </citation>
    <scope>NUCLEOTIDE SEQUENCE [LARGE SCALE GENOMIC DNA]</scope>
    <source>
        <strain evidence="3 4">DSM 24875</strain>
    </source>
</reference>
<dbReference type="InterPro" id="IPR013538">
    <property type="entry name" value="ASHA1/2-like_C"/>
</dbReference>
<dbReference type="Pfam" id="PF08327">
    <property type="entry name" value="AHSA1"/>
    <property type="match status" value="2"/>
</dbReference>
<evidence type="ECO:0000313" key="4">
    <source>
        <dbReference type="Proteomes" id="UP000253529"/>
    </source>
</evidence>
<dbReference type="CDD" id="cd07814">
    <property type="entry name" value="SRPBCC_CalC_Aha1-like"/>
    <property type="match status" value="1"/>
</dbReference>
<accession>A0A366FNS1</accession>
<feature type="domain" description="Activator of Hsp90 ATPase homologue 1/2-like C-terminal" evidence="2">
    <location>
        <begin position="175"/>
        <end position="308"/>
    </location>
</feature>
<feature type="domain" description="Activator of Hsp90 ATPase homologue 1/2-like C-terminal" evidence="2">
    <location>
        <begin position="20"/>
        <end position="151"/>
    </location>
</feature>
<dbReference type="InterPro" id="IPR023393">
    <property type="entry name" value="START-like_dom_sf"/>
</dbReference>
<comment type="similarity">
    <text evidence="1">Belongs to the AHA1 family.</text>
</comment>
<dbReference type="SUPFAM" id="SSF55961">
    <property type="entry name" value="Bet v1-like"/>
    <property type="match status" value="2"/>
</dbReference>
<dbReference type="RefSeq" id="WP_113888540.1">
    <property type="nucleotide sequence ID" value="NZ_QNRK01000006.1"/>
</dbReference>
<gene>
    <name evidence="3" type="ORF">DFR50_106180</name>
</gene>
<dbReference type="EMBL" id="QNRK01000006">
    <property type="protein sequence ID" value="RBP16217.1"/>
    <property type="molecule type" value="Genomic_DNA"/>
</dbReference>
<dbReference type="Gene3D" id="3.30.530.20">
    <property type="match status" value="2"/>
</dbReference>
<evidence type="ECO:0000259" key="2">
    <source>
        <dbReference type="Pfam" id="PF08327"/>
    </source>
</evidence>